<name>A0ACC2ZYM6_9EURO</name>
<protein>
    <submittedName>
        <fullName evidence="1">Uncharacterized protein</fullName>
    </submittedName>
</protein>
<proteinExistence type="predicted"/>
<dbReference type="Proteomes" id="UP001172386">
    <property type="component" value="Unassembled WGS sequence"/>
</dbReference>
<reference evidence="1" key="1">
    <citation type="submission" date="2022-10" db="EMBL/GenBank/DDBJ databases">
        <title>Culturing micro-colonial fungi from biological soil crusts in the Mojave desert and describing Neophaeococcomyces mojavensis, and introducing the new genera and species Taxawa tesnikishii.</title>
        <authorList>
            <person name="Kurbessoian T."/>
            <person name="Stajich J.E."/>
        </authorList>
    </citation>
    <scope>NUCLEOTIDE SEQUENCE</scope>
    <source>
        <strain evidence="1">JES_112</strain>
    </source>
</reference>
<feature type="non-terminal residue" evidence="1">
    <location>
        <position position="225"/>
    </location>
</feature>
<keyword evidence="2" id="KW-1185">Reference proteome</keyword>
<gene>
    <name evidence="1" type="ORF">H2198_007985</name>
</gene>
<accession>A0ACC2ZYM6</accession>
<organism evidence="1 2">
    <name type="scientific">Neophaeococcomyces mojaviensis</name>
    <dbReference type="NCBI Taxonomy" id="3383035"/>
    <lineage>
        <taxon>Eukaryota</taxon>
        <taxon>Fungi</taxon>
        <taxon>Dikarya</taxon>
        <taxon>Ascomycota</taxon>
        <taxon>Pezizomycotina</taxon>
        <taxon>Eurotiomycetes</taxon>
        <taxon>Chaetothyriomycetidae</taxon>
        <taxon>Chaetothyriales</taxon>
        <taxon>Chaetothyriales incertae sedis</taxon>
        <taxon>Neophaeococcomyces</taxon>
    </lineage>
</organism>
<evidence type="ECO:0000313" key="2">
    <source>
        <dbReference type="Proteomes" id="UP001172386"/>
    </source>
</evidence>
<evidence type="ECO:0000313" key="1">
    <source>
        <dbReference type="EMBL" id="KAJ9652803.1"/>
    </source>
</evidence>
<comment type="caution">
    <text evidence="1">The sequence shown here is derived from an EMBL/GenBank/DDBJ whole genome shotgun (WGS) entry which is preliminary data.</text>
</comment>
<sequence length="225" mass="24189">MLKSKASQHEPANSSNIILLTGINGYIASHIALLLLQKGYTVRGTSRSSTTPERILSQPAFQAYASVSPLPLQHVVVTDITAPGAFDDAVKGCHAVIHTASPVDFRLTTTEAFMAPAIGGVVSILQSVYNENKLHGGKIRSFALTSSIAAIVDRWRYPPISEGGTENRAYTEADWNEMGANVARKSETEGPFLPMVAYGASKAAAERSMWTFAENHPDIKEMGLS</sequence>
<dbReference type="EMBL" id="JAPDRQ010000182">
    <property type="protein sequence ID" value="KAJ9652803.1"/>
    <property type="molecule type" value="Genomic_DNA"/>
</dbReference>